<feature type="region of interest" description="Disordered" evidence="1">
    <location>
        <begin position="1"/>
        <end position="23"/>
    </location>
</feature>
<dbReference type="AlphaFoldDB" id="A0AAN9T0Z8"/>
<evidence type="ECO:0000256" key="1">
    <source>
        <dbReference type="SAM" id="MobiDB-lite"/>
    </source>
</evidence>
<reference evidence="2 3" key="1">
    <citation type="submission" date="2024-01" db="EMBL/GenBank/DDBJ databases">
        <title>The genomes of 5 underutilized Papilionoideae crops provide insights into root nodulation and disease resistanc.</title>
        <authorList>
            <person name="Jiang F."/>
        </authorList>
    </citation>
    <scope>NUCLEOTIDE SEQUENCE [LARGE SCALE GENOMIC DNA]</scope>
    <source>
        <strain evidence="2">DUOXIRENSHENG_FW03</strain>
        <tissue evidence="2">Leaves</tissue>
    </source>
</reference>
<gene>
    <name evidence="2" type="ORF">VNO78_03348</name>
</gene>
<evidence type="ECO:0000313" key="2">
    <source>
        <dbReference type="EMBL" id="KAK7411904.1"/>
    </source>
</evidence>
<comment type="caution">
    <text evidence="2">The sequence shown here is derived from an EMBL/GenBank/DDBJ whole genome shotgun (WGS) entry which is preliminary data.</text>
</comment>
<keyword evidence="3" id="KW-1185">Reference proteome</keyword>
<dbReference type="EMBL" id="JAYMYS010000001">
    <property type="protein sequence ID" value="KAK7411904.1"/>
    <property type="molecule type" value="Genomic_DNA"/>
</dbReference>
<evidence type="ECO:0000313" key="3">
    <source>
        <dbReference type="Proteomes" id="UP001386955"/>
    </source>
</evidence>
<organism evidence="2 3">
    <name type="scientific">Psophocarpus tetragonolobus</name>
    <name type="common">Winged bean</name>
    <name type="synonym">Dolichos tetragonolobus</name>
    <dbReference type="NCBI Taxonomy" id="3891"/>
    <lineage>
        <taxon>Eukaryota</taxon>
        <taxon>Viridiplantae</taxon>
        <taxon>Streptophyta</taxon>
        <taxon>Embryophyta</taxon>
        <taxon>Tracheophyta</taxon>
        <taxon>Spermatophyta</taxon>
        <taxon>Magnoliopsida</taxon>
        <taxon>eudicotyledons</taxon>
        <taxon>Gunneridae</taxon>
        <taxon>Pentapetalae</taxon>
        <taxon>rosids</taxon>
        <taxon>fabids</taxon>
        <taxon>Fabales</taxon>
        <taxon>Fabaceae</taxon>
        <taxon>Papilionoideae</taxon>
        <taxon>50 kb inversion clade</taxon>
        <taxon>NPAAA clade</taxon>
        <taxon>indigoferoid/millettioid clade</taxon>
        <taxon>Phaseoleae</taxon>
        <taxon>Psophocarpus</taxon>
    </lineage>
</organism>
<feature type="compositionally biased region" description="Polar residues" evidence="1">
    <location>
        <begin position="9"/>
        <end position="23"/>
    </location>
</feature>
<accession>A0AAN9T0Z8</accession>
<dbReference type="Proteomes" id="UP001386955">
    <property type="component" value="Unassembled WGS sequence"/>
</dbReference>
<name>A0AAN9T0Z8_PSOTE</name>
<protein>
    <submittedName>
        <fullName evidence="2">Uncharacterized protein</fullName>
    </submittedName>
</protein>
<proteinExistence type="predicted"/>
<sequence length="116" mass="13158">MQPMKGMLSSRNGTKSPYSQELVQQKRRLHTTTVLILKTLTLGTASAVRIVDHKYTIYFGVFVTQLSRAMLPLTINTTCSKHVAYFGVVVSSPRSRDIPLHLSSCIHDIHQFDWRV</sequence>